<dbReference type="EMBL" id="KV011300">
    <property type="protein sequence ID" value="KZV26333.1"/>
    <property type="molecule type" value="Genomic_DNA"/>
</dbReference>
<dbReference type="AlphaFoldDB" id="A0A2Z7AXZ1"/>
<dbReference type="Proteomes" id="UP000250235">
    <property type="component" value="Unassembled WGS sequence"/>
</dbReference>
<organism evidence="1 2">
    <name type="scientific">Dorcoceras hygrometricum</name>
    <dbReference type="NCBI Taxonomy" id="472368"/>
    <lineage>
        <taxon>Eukaryota</taxon>
        <taxon>Viridiplantae</taxon>
        <taxon>Streptophyta</taxon>
        <taxon>Embryophyta</taxon>
        <taxon>Tracheophyta</taxon>
        <taxon>Spermatophyta</taxon>
        <taxon>Magnoliopsida</taxon>
        <taxon>eudicotyledons</taxon>
        <taxon>Gunneridae</taxon>
        <taxon>Pentapetalae</taxon>
        <taxon>asterids</taxon>
        <taxon>lamiids</taxon>
        <taxon>Lamiales</taxon>
        <taxon>Gesneriaceae</taxon>
        <taxon>Didymocarpoideae</taxon>
        <taxon>Trichosporeae</taxon>
        <taxon>Loxocarpinae</taxon>
        <taxon>Dorcoceras</taxon>
    </lineage>
</organism>
<name>A0A2Z7AXZ1_9LAMI</name>
<gene>
    <name evidence="1" type="ORF">F511_39599</name>
</gene>
<evidence type="ECO:0000313" key="1">
    <source>
        <dbReference type="EMBL" id="KZV26333.1"/>
    </source>
</evidence>
<keyword evidence="2" id="KW-1185">Reference proteome</keyword>
<reference evidence="1 2" key="1">
    <citation type="journal article" date="2015" name="Proc. Natl. Acad. Sci. U.S.A.">
        <title>The resurrection genome of Boea hygrometrica: A blueprint for survival of dehydration.</title>
        <authorList>
            <person name="Xiao L."/>
            <person name="Yang G."/>
            <person name="Zhang L."/>
            <person name="Yang X."/>
            <person name="Zhao S."/>
            <person name="Ji Z."/>
            <person name="Zhou Q."/>
            <person name="Hu M."/>
            <person name="Wang Y."/>
            <person name="Chen M."/>
            <person name="Xu Y."/>
            <person name="Jin H."/>
            <person name="Xiao X."/>
            <person name="Hu G."/>
            <person name="Bao F."/>
            <person name="Hu Y."/>
            <person name="Wan P."/>
            <person name="Li L."/>
            <person name="Deng X."/>
            <person name="Kuang T."/>
            <person name="Xiang C."/>
            <person name="Zhu J.K."/>
            <person name="Oliver M.J."/>
            <person name="He Y."/>
        </authorList>
    </citation>
    <scope>NUCLEOTIDE SEQUENCE [LARGE SCALE GENOMIC DNA]</scope>
    <source>
        <strain evidence="2">cv. XS01</strain>
    </source>
</reference>
<sequence>MVKRKATEAVDMELQERTFETNHVTSELDEEFTNLAKKRKWDPKFSGFGSLQLSGFVQPLQQQANIMDVLKSLQSDMLIVKSIVEDKRAWSPVITTGGYHGFSAGRGVDPAGNAPGGR</sequence>
<protein>
    <submittedName>
        <fullName evidence="1">Aluminum-activated malate transporter 14-like</fullName>
    </submittedName>
</protein>
<dbReference type="OrthoDB" id="1930729at2759"/>
<proteinExistence type="predicted"/>
<accession>A0A2Z7AXZ1</accession>
<evidence type="ECO:0000313" key="2">
    <source>
        <dbReference type="Proteomes" id="UP000250235"/>
    </source>
</evidence>